<keyword evidence="1" id="KW-0472">Membrane</keyword>
<dbReference type="EMBL" id="SUNI01000002">
    <property type="protein sequence ID" value="TJZ93485.1"/>
    <property type="molecule type" value="Genomic_DNA"/>
</dbReference>
<evidence type="ECO:0000313" key="3">
    <source>
        <dbReference type="Proteomes" id="UP000309747"/>
    </source>
</evidence>
<keyword evidence="1" id="KW-0812">Transmembrane</keyword>
<evidence type="ECO:0000313" key="2">
    <source>
        <dbReference type="EMBL" id="TJZ93485.1"/>
    </source>
</evidence>
<dbReference type="AlphaFoldDB" id="A0A4U0RE04"/>
<accession>A0A4U0RE04</accession>
<name>A0A4U0RE04_9RHOB</name>
<reference evidence="2 3" key="1">
    <citation type="submission" date="2019-04" db="EMBL/GenBank/DDBJ databases">
        <authorList>
            <person name="Li J."/>
        </authorList>
    </citation>
    <scope>NUCLEOTIDE SEQUENCE [LARGE SCALE GENOMIC DNA]</scope>
    <source>
        <strain evidence="2 3">KCTC 42687</strain>
    </source>
</reference>
<dbReference type="RefSeq" id="WP_136884678.1">
    <property type="nucleotide sequence ID" value="NZ_SUNI01000002.1"/>
</dbReference>
<evidence type="ECO:0000256" key="1">
    <source>
        <dbReference type="SAM" id="Phobius"/>
    </source>
</evidence>
<feature type="transmembrane region" description="Helical" evidence="1">
    <location>
        <begin position="89"/>
        <end position="107"/>
    </location>
</feature>
<dbReference type="InterPro" id="IPR037185">
    <property type="entry name" value="EmrE-like"/>
</dbReference>
<keyword evidence="3" id="KW-1185">Reference proteome</keyword>
<dbReference type="Proteomes" id="UP000309747">
    <property type="component" value="Unassembled WGS sequence"/>
</dbReference>
<protein>
    <submittedName>
        <fullName evidence="2">Transporter</fullName>
    </submittedName>
</protein>
<organism evidence="2 3">
    <name type="scientific">Paracoccus gahaiensis</name>
    <dbReference type="NCBI Taxonomy" id="1706839"/>
    <lineage>
        <taxon>Bacteria</taxon>
        <taxon>Pseudomonadati</taxon>
        <taxon>Pseudomonadota</taxon>
        <taxon>Alphaproteobacteria</taxon>
        <taxon>Rhodobacterales</taxon>
        <taxon>Paracoccaceae</taxon>
        <taxon>Paracoccus</taxon>
    </lineage>
</organism>
<keyword evidence="1" id="KW-1133">Transmembrane helix</keyword>
<dbReference type="Gene3D" id="1.10.3730.20">
    <property type="match status" value="1"/>
</dbReference>
<gene>
    <name evidence="2" type="ORF">FA743_04535</name>
</gene>
<feature type="transmembrane region" description="Helical" evidence="1">
    <location>
        <begin position="64"/>
        <end position="83"/>
    </location>
</feature>
<sequence length="110" mass="11631">MVLTNSLVLLAVVTALTIGGDYLIKSATIHVAGMGSGLFLVAVALYALSAFGWFFLIRHHPLTWIAVTYSGATLILLTLLGVIVFDEDLGWRDIAAVAMALGAILLVETS</sequence>
<proteinExistence type="predicted"/>
<dbReference type="SUPFAM" id="SSF103481">
    <property type="entry name" value="Multidrug resistance efflux transporter EmrE"/>
    <property type="match status" value="1"/>
</dbReference>
<dbReference type="OrthoDB" id="7777654at2"/>
<comment type="caution">
    <text evidence="2">The sequence shown here is derived from an EMBL/GenBank/DDBJ whole genome shotgun (WGS) entry which is preliminary data.</text>
</comment>
<feature type="transmembrane region" description="Helical" evidence="1">
    <location>
        <begin position="36"/>
        <end position="57"/>
    </location>
</feature>